<comment type="caution">
    <text evidence="4">The sequence shown here is derived from an EMBL/GenBank/DDBJ whole genome shotgun (WGS) entry which is preliminary data.</text>
</comment>
<sequence length="141" mass="16656">MQINNLVMVFGTFDVLHPGHLWFLKKASQYGRLIVALTPDKMCLKYKDHLPCHSFIQRKSHLEDIIYLDKVISADTRAGSWQTVQQLRPSIIVLGYDQKLLRRHLEKRLRELNLNPRIIMLKAYRQHFYQSSRLRAIAETV</sequence>
<keyword evidence="1" id="KW-0808">Transferase</keyword>
<gene>
    <name evidence="4" type="ORF">A2936_03630</name>
</gene>
<evidence type="ECO:0000313" key="4">
    <source>
        <dbReference type="EMBL" id="OGL83012.1"/>
    </source>
</evidence>
<feature type="domain" description="Cytidyltransferase-like" evidence="3">
    <location>
        <begin position="9"/>
        <end position="136"/>
    </location>
</feature>
<proteinExistence type="predicted"/>
<evidence type="ECO:0000313" key="5">
    <source>
        <dbReference type="Proteomes" id="UP000176846"/>
    </source>
</evidence>
<dbReference type="PANTHER" id="PTHR43793:SF1">
    <property type="entry name" value="FAD SYNTHASE"/>
    <property type="match status" value="1"/>
</dbReference>
<dbReference type="PANTHER" id="PTHR43793">
    <property type="entry name" value="FAD SYNTHASE"/>
    <property type="match status" value="1"/>
</dbReference>
<organism evidence="4 5">
    <name type="scientific">Candidatus Uhrbacteria bacterium RIFCSPLOWO2_01_FULL_47_25</name>
    <dbReference type="NCBI Taxonomy" id="1802402"/>
    <lineage>
        <taxon>Bacteria</taxon>
        <taxon>Candidatus Uhriibacteriota</taxon>
    </lineage>
</organism>
<name>A0A1F7UXJ8_9BACT</name>
<dbReference type="Proteomes" id="UP000176846">
    <property type="component" value="Unassembled WGS sequence"/>
</dbReference>
<dbReference type="InterPro" id="IPR050385">
    <property type="entry name" value="Archaeal_FAD_synthase"/>
</dbReference>
<dbReference type="NCBIfam" id="TIGR00125">
    <property type="entry name" value="cyt_tran_rel"/>
    <property type="match status" value="1"/>
</dbReference>
<dbReference type="InterPro" id="IPR014729">
    <property type="entry name" value="Rossmann-like_a/b/a_fold"/>
</dbReference>
<dbReference type="EMBL" id="MGEK01000004">
    <property type="protein sequence ID" value="OGL83012.1"/>
    <property type="molecule type" value="Genomic_DNA"/>
</dbReference>
<dbReference type="Gene3D" id="3.40.50.620">
    <property type="entry name" value="HUPs"/>
    <property type="match status" value="1"/>
</dbReference>
<evidence type="ECO:0000256" key="2">
    <source>
        <dbReference type="ARBA" id="ARBA00022695"/>
    </source>
</evidence>
<protein>
    <recommendedName>
        <fullName evidence="3">Cytidyltransferase-like domain-containing protein</fullName>
    </recommendedName>
</protein>
<keyword evidence="2" id="KW-0548">Nucleotidyltransferase</keyword>
<evidence type="ECO:0000259" key="3">
    <source>
        <dbReference type="Pfam" id="PF01467"/>
    </source>
</evidence>
<dbReference type="SUPFAM" id="SSF52374">
    <property type="entry name" value="Nucleotidylyl transferase"/>
    <property type="match status" value="1"/>
</dbReference>
<reference evidence="4 5" key="1">
    <citation type="journal article" date="2016" name="Nat. Commun.">
        <title>Thousands of microbial genomes shed light on interconnected biogeochemical processes in an aquifer system.</title>
        <authorList>
            <person name="Anantharaman K."/>
            <person name="Brown C.T."/>
            <person name="Hug L.A."/>
            <person name="Sharon I."/>
            <person name="Castelle C.J."/>
            <person name="Probst A.J."/>
            <person name="Thomas B.C."/>
            <person name="Singh A."/>
            <person name="Wilkins M.J."/>
            <person name="Karaoz U."/>
            <person name="Brodie E.L."/>
            <person name="Williams K.H."/>
            <person name="Hubbard S.S."/>
            <person name="Banfield J.F."/>
        </authorList>
    </citation>
    <scope>NUCLEOTIDE SEQUENCE [LARGE SCALE GENOMIC DNA]</scope>
</reference>
<dbReference type="InterPro" id="IPR004821">
    <property type="entry name" value="Cyt_trans-like"/>
</dbReference>
<accession>A0A1F7UXJ8</accession>
<dbReference type="GO" id="GO:0016779">
    <property type="term" value="F:nucleotidyltransferase activity"/>
    <property type="evidence" value="ECO:0007669"/>
    <property type="project" value="UniProtKB-KW"/>
</dbReference>
<dbReference type="AlphaFoldDB" id="A0A1F7UXJ8"/>
<dbReference type="Pfam" id="PF01467">
    <property type="entry name" value="CTP_transf_like"/>
    <property type="match status" value="1"/>
</dbReference>
<evidence type="ECO:0000256" key="1">
    <source>
        <dbReference type="ARBA" id="ARBA00022679"/>
    </source>
</evidence>